<dbReference type="PANTHER" id="PTHR12526">
    <property type="entry name" value="GLYCOSYLTRANSFERASE"/>
    <property type="match status" value="1"/>
</dbReference>
<dbReference type="Pfam" id="PF00534">
    <property type="entry name" value="Glycos_transf_1"/>
    <property type="match status" value="1"/>
</dbReference>
<accession>A0ABM6Q1Y8</accession>
<organism evidence="2 3">
    <name type="scientific">Polaribacter sejongensis</name>
    <dbReference type="NCBI Taxonomy" id="985043"/>
    <lineage>
        <taxon>Bacteria</taxon>
        <taxon>Pseudomonadati</taxon>
        <taxon>Bacteroidota</taxon>
        <taxon>Flavobacteriia</taxon>
        <taxon>Flavobacteriales</taxon>
        <taxon>Flavobacteriaceae</taxon>
    </lineage>
</organism>
<evidence type="ECO:0000313" key="2">
    <source>
        <dbReference type="EMBL" id="AUC23103.1"/>
    </source>
</evidence>
<gene>
    <name evidence="2" type="ORF">BTO15_13810</name>
</gene>
<dbReference type="Gene3D" id="3.40.50.2000">
    <property type="entry name" value="Glycogen Phosphorylase B"/>
    <property type="match status" value="2"/>
</dbReference>
<dbReference type="SUPFAM" id="SSF53756">
    <property type="entry name" value="UDP-Glycosyltransferase/glycogen phosphorylase"/>
    <property type="match status" value="1"/>
</dbReference>
<name>A0ABM6Q1Y8_9FLAO</name>
<protein>
    <recommendedName>
        <fullName evidence="1">Glycosyl transferase family 1 domain-containing protein</fullName>
    </recommendedName>
</protein>
<evidence type="ECO:0000259" key="1">
    <source>
        <dbReference type="Pfam" id="PF00534"/>
    </source>
</evidence>
<dbReference type="CDD" id="cd03820">
    <property type="entry name" value="GT4_AmsD-like"/>
    <property type="match status" value="1"/>
</dbReference>
<sequence length="377" mass="43562">MKIVYIINSLENSGGMERVLTSKVNWLASQREFDLTIISRTDNKNGCFFELNKNITVENLSLKQSNNKVLNLIFKTDRKEFKKELSKKLFELKPDITISMFGDEYQFLHTIKDGSKKIIEFHFSKNYLSHLMANIPNLSFRRLRKLYASYLQYKQQRVVLKYDQFVLLTEKDQVLWNNPANSSVISNPLSFNSIEKSNGKQKEIIAIGRFIAQKGFDLLIKSFSLIAKNNPDWKVIIYGEGQDKDYLLELIKSYNLQNVIFLKPPTKNIKEALLNSSILAFPSRYEGFGLVLTEAMECGVPCVAFNCECGPSEIITDEKDGYLIEGFNVENFSKSLEKLMINKELRLLMGKTASQNVKRFHIDEIMSKWTKLFNDTI</sequence>
<dbReference type="PANTHER" id="PTHR12526:SF630">
    <property type="entry name" value="GLYCOSYLTRANSFERASE"/>
    <property type="match status" value="1"/>
</dbReference>
<evidence type="ECO:0000313" key="3">
    <source>
        <dbReference type="Proteomes" id="UP000232721"/>
    </source>
</evidence>
<feature type="domain" description="Glycosyl transferase family 1" evidence="1">
    <location>
        <begin position="195"/>
        <end position="354"/>
    </location>
</feature>
<dbReference type="Proteomes" id="UP000232721">
    <property type="component" value="Chromosome"/>
</dbReference>
<dbReference type="InterPro" id="IPR001296">
    <property type="entry name" value="Glyco_trans_1"/>
</dbReference>
<proteinExistence type="predicted"/>
<reference evidence="2 3" key="1">
    <citation type="submission" date="2017-02" db="EMBL/GenBank/DDBJ databases">
        <title>Trade-off between light-utilization and light-protection in marine flavobacteria.</title>
        <authorList>
            <person name="Kumagai Y."/>
            <person name="Yoshizawa S."/>
            <person name="Kogure K."/>
            <person name="Iwasaki W."/>
        </authorList>
    </citation>
    <scope>NUCLEOTIDE SEQUENCE [LARGE SCALE GENOMIC DNA]</scope>
    <source>
        <strain evidence="2 3">KCTC 23670</strain>
    </source>
</reference>
<dbReference type="RefSeq" id="WP_208889218.1">
    <property type="nucleotide sequence ID" value="NZ_CP019336.1"/>
</dbReference>
<keyword evidence="3" id="KW-1185">Reference proteome</keyword>
<dbReference type="EMBL" id="CP019336">
    <property type="protein sequence ID" value="AUC23103.1"/>
    <property type="molecule type" value="Genomic_DNA"/>
</dbReference>